<dbReference type="EMBL" id="CAJJDN010000066">
    <property type="protein sequence ID" value="CAD8096230.1"/>
    <property type="molecule type" value="Genomic_DNA"/>
</dbReference>
<evidence type="ECO:0000256" key="6">
    <source>
        <dbReference type="ARBA" id="ARBA00022840"/>
    </source>
</evidence>
<dbReference type="OrthoDB" id="9332038at2759"/>
<dbReference type="Proteomes" id="UP000692954">
    <property type="component" value="Unassembled WGS sequence"/>
</dbReference>
<evidence type="ECO:0000313" key="7">
    <source>
        <dbReference type="EMBL" id="CAD8096230.1"/>
    </source>
</evidence>
<proteinExistence type="inferred from homology"/>
<evidence type="ECO:0000256" key="5">
    <source>
        <dbReference type="ARBA" id="ARBA00022777"/>
    </source>
</evidence>
<dbReference type="GO" id="GO:0005737">
    <property type="term" value="C:cytoplasm"/>
    <property type="evidence" value="ECO:0007669"/>
    <property type="project" value="TreeGrafter"/>
</dbReference>
<dbReference type="PANTHER" id="PTHR24058">
    <property type="entry name" value="DUAL SPECIFICITY PROTEIN KINASE"/>
    <property type="match status" value="1"/>
</dbReference>
<reference evidence="7" key="1">
    <citation type="submission" date="2021-01" db="EMBL/GenBank/DDBJ databases">
        <authorList>
            <consortium name="Genoscope - CEA"/>
            <person name="William W."/>
        </authorList>
    </citation>
    <scope>NUCLEOTIDE SEQUENCE</scope>
</reference>
<keyword evidence="9" id="KW-1185">Reference proteome</keyword>
<dbReference type="GO" id="GO:0004674">
    <property type="term" value="F:protein serine/threonine kinase activity"/>
    <property type="evidence" value="ECO:0007669"/>
    <property type="project" value="UniProtKB-KW"/>
</dbReference>
<evidence type="ECO:0000256" key="3">
    <source>
        <dbReference type="ARBA" id="ARBA00022679"/>
    </source>
</evidence>
<evidence type="ECO:0000313" key="9">
    <source>
        <dbReference type="Proteomes" id="UP000692954"/>
    </source>
</evidence>
<sequence>MNKADPTSCLIQMLNYFEFRGHIIKIIVQLEQCLVFDLLSCNLYEFITINEFSDFDLDLIRIFAIQILQNIIVSIDLESKLLILDLAVLLIKSFIDIFKVDFIGHLRLKCRVSVSQQLDKSSQLRCIEQKQQRQFVKKCLTLQRIFNDKKITFIIIEALQTTLY</sequence>
<dbReference type="AlphaFoldDB" id="A0A8S1NXC8"/>
<evidence type="ECO:0000256" key="4">
    <source>
        <dbReference type="ARBA" id="ARBA00022741"/>
    </source>
</evidence>
<evidence type="ECO:0000256" key="2">
    <source>
        <dbReference type="ARBA" id="ARBA00022527"/>
    </source>
</evidence>
<accession>A0A8S1NXC8</accession>
<keyword evidence="4" id="KW-0547">Nucleotide-binding</keyword>
<evidence type="ECO:0000256" key="1">
    <source>
        <dbReference type="ARBA" id="ARBA00008867"/>
    </source>
</evidence>
<dbReference type="EMBL" id="CAJJDN010000066">
    <property type="protein sequence ID" value="CAD8096234.1"/>
    <property type="molecule type" value="Genomic_DNA"/>
</dbReference>
<keyword evidence="6" id="KW-0067">ATP-binding</keyword>
<gene>
    <name evidence="7" type="ORF">PSON_ATCC_30995.1.T0660050</name>
    <name evidence="8" type="ORF">PSON_ATCC_30995.1.T0660052</name>
</gene>
<keyword evidence="5" id="KW-0418">Kinase</keyword>
<dbReference type="GO" id="GO:0005856">
    <property type="term" value="C:cytoskeleton"/>
    <property type="evidence" value="ECO:0007669"/>
    <property type="project" value="TreeGrafter"/>
</dbReference>
<organism evidence="7 9">
    <name type="scientific">Paramecium sonneborni</name>
    <dbReference type="NCBI Taxonomy" id="65129"/>
    <lineage>
        <taxon>Eukaryota</taxon>
        <taxon>Sar</taxon>
        <taxon>Alveolata</taxon>
        <taxon>Ciliophora</taxon>
        <taxon>Intramacronucleata</taxon>
        <taxon>Oligohymenophorea</taxon>
        <taxon>Peniculida</taxon>
        <taxon>Parameciidae</taxon>
        <taxon>Paramecium</taxon>
    </lineage>
</organism>
<keyword evidence="2" id="KW-0723">Serine/threonine-protein kinase</keyword>
<name>A0A8S1NXC8_9CILI</name>
<comment type="caution">
    <text evidence="7">The sequence shown here is derived from an EMBL/GenBank/DDBJ whole genome shotgun (WGS) entry which is preliminary data.</text>
</comment>
<keyword evidence="3" id="KW-0808">Transferase</keyword>
<evidence type="ECO:0000313" key="8">
    <source>
        <dbReference type="EMBL" id="CAD8096234.1"/>
    </source>
</evidence>
<protein>
    <submittedName>
        <fullName evidence="7">Uncharacterized protein</fullName>
    </submittedName>
</protein>
<comment type="similarity">
    <text evidence="1">Belongs to the protein kinase superfamily. CMGC Ser/Thr protein kinase family. MNB/DYRK subfamily.</text>
</comment>
<dbReference type="GO" id="GO:0005524">
    <property type="term" value="F:ATP binding"/>
    <property type="evidence" value="ECO:0007669"/>
    <property type="project" value="UniProtKB-KW"/>
</dbReference>
<dbReference type="PANTHER" id="PTHR24058:SF22">
    <property type="entry name" value="DUAL SPECIFICITY TYROSINE-PHOSPHORYLATION-REGULATED KINASE 4"/>
    <property type="match status" value="1"/>
</dbReference>
<dbReference type="InterPro" id="IPR050494">
    <property type="entry name" value="Ser_Thr_dual-spec_kinase"/>
</dbReference>